<keyword evidence="3" id="KW-1185">Reference proteome</keyword>
<evidence type="ECO:0008006" key="4">
    <source>
        <dbReference type="Google" id="ProtNLM"/>
    </source>
</evidence>
<reference evidence="3" key="1">
    <citation type="submission" date="2018-12" db="EMBL/GenBank/DDBJ databases">
        <title>Tengunoibacter tsumagoiensis gen. nov., sp. nov., Dictyobacter kobayashii sp. nov., D. alpinus sp. nov., and D. joshuensis sp. nov. and description of Dictyobacteraceae fam. nov. within the order Ktedonobacterales isolated from Tengu-no-mugimeshi.</title>
        <authorList>
            <person name="Wang C.M."/>
            <person name="Zheng Y."/>
            <person name="Sakai Y."/>
            <person name="Toyoda A."/>
            <person name="Minakuchi Y."/>
            <person name="Abe K."/>
            <person name="Yokota A."/>
            <person name="Yabe S."/>
        </authorList>
    </citation>
    <scope>NUCLEOTIDE SEQUENCE [LARGE SCALE GENOMIC DNA]</scope>
    <source>
        <strain evidence="3">S-27</strain>
    </source>
</reference>
<dbReference type="Pfam" id="PF10092">
    <property type="entry name" value="DUF2330"/>
    <property type="match status" value="1"/>
</dbReference>
<dbReference type="EMBL" id="BIFQ01000002">
    <property type="protein sequence ID" value="GCE07996.1"/>
    <property type="molecule type" value="Genomic_DNA"/>
</dbReference>
<evidence type="ECO:0000313" key="3">
    <source>
        <dbReference type="Proteomes" id="UP000287224"/>
    </source>
</evidence>
<comment type="caution">
    <text evidence="2">The sequence shown here is derived from an EMBL/GenBank/DDBJ whole genome shotgun (WGS) entry which is preliminary data.</text>
</comment>
<proteinExistence type="predicted"/>
<keyword evidence="1" id="KW-0472">Membrane</keyword>
<feature type="transmembrane region" description="Helical" evidence="1">
    <location>
        <begin position="351"/>
        <end position="370"/>
    </location>
</feature>
<accession>A0A401ZMK2</accession>
<keyword evidence="1" id="KW-1133">Transmembrane helix</keyword>
<dbReference type="AlphaFoldDB" id="A0A401ZMK2"/>
<evidence type="ECO:0000256" key="1">
    <source>
        <dbReference type="SAM" id="Phobius"/>
    </source>
</evidence>
<dbReference type="Proteomes" id="UP000287224">
    <property type="component" value="Unassembled WGS sequence"/>
</dbReference>
<evidence type="ECO:0000313" key="2">
    <source>
        <dbReference type="EMBL" id="GCE07996.1"/>
    </source>
</evidence>
<gene>
    <name evidence="2" type="ORF">KDAU_53250</name>
</gene>
<protein>
    <recommendedName>
        <fullName evidence="4">DUF2330 domain-containing protein</fullName>
    </recommendedName>
</protein>
<sequence>MLLFLPVSAQACGGLFAATSQGRVSQDTERLLITIGAQKTTLYEQIRYQGNAHDFAWVLPVATVPTVNTASPALFNQLEMVTAPRFLEPPAKNCNSVDIMKSLFDNGTYGGARAPASSSKVDIYSGGSVGPFTYQVIRSDNAGALTSWLQSHQYAVPANTSTLIQPYVQNHMYFLAMRLRTQGNVTNIAPVQVTFPTVMKQVTIPIHLAAADIQQRMRMEVSILASQRFGSQNYQDVRVHPATITNADPDPVQKYHQIADSAIQQAGGYGIVTEYAQSISSYELGPYLADNSISNPYITRFYTSYTPTLMQRDPTFVARPDLPNLSTMIPLKDVSAAPDCTAVYFRDAACLTVFPIIPGLILITGVIWLWKKRKHS</sequence>
<name>A0A401ZMK2_9CHLR</name>
<organism evidence="2 3">
    <name type="scientific">Dictyobacter aurantiacus</name>
    <dbReference type="NCBI Taxonomy" id="1936993"/>
    <lineage>
        <taxon>Bacteria</taxon>
        <taxon>Bacillati</taxon>
        <taxon>Chloroflexota</taxon>
        <taxon>Ktedonobacteria</taxon>
        <taxon>Ktedonobacterales</taxon>
        <taxon>Dictyobacteraceae</taxon>
        <taxon>Dictyobacter</taxon>
    </lineage>
</organism>
<keyword evidence="1" id="KW-0812">Transmembrane</keyword>
<dbReference type="InterPro" id="IPR019283">
    <property type="entry name" value="DUF2330"/>
</dbReference>